<evidence type="ECO:0000259" key="2">
    <source>
        <dbReference type="Pfam" id="PF05707"/>
    </source>
</evidence>
<keyword evidence="1" id="KW-1133">Transmembrane helix</keyword>
<keyword evidence="4" id="KW-1185">Reference proteome</keyword>
<proteinExistence type="predicted"/>
<protein>
    <submittedName>
        <fullName evidence="3">Zonular occludens toxin domain-containing protein</fullName>
    </submittedName>
</protein>
<feature type="transmembrane region" description="Helical" evidence="1">
    <location>
        <begin position="226"/>
        <end position="247"/>
    </location>
</feature>
<evidence type="ECO:0000313" key="4">
    <source>
        <dbReference type="Proteomes" id="UP001548590"/>
    </source>
</evidence>
<reference evidence="3 4" key="1">
    <citation type="submission" date="2024-07" db="EMBL/GenBank/DDBJ databases">
        <title>Uliginosibacterium paludis KCTC:42655.</title>
        <authorList>
            <person name="Kim M.K."/>
        </authorList>
    </citation>
    <scope>NUCLEOTIDE SEQUENCE [LARGE SCALE GENOMIC DNA]</scope>
    <source>
        <strain evidence="3 4">KCTC 42655</strain>
    </source>
</reference>
<keyword evidence="1" id="KW-0472">Membrane</keyword>
<keyword evidence="1" id="KW-0812">Transmembrane</keyword>
<evidence type="ECO:0000256" key="1">
    <source>
        <dbReference type="SAM" id="Phobius"/>
    </source>
</evidence>
<dbReference type="RefSeq" id="WP_345924281.1">
    <property type="nucleotide sequence ID" value="NZ_JBDIVF010000001.1"/>
</dbReference>
<name>A0ABV2CMK9_9RHOO</name>
<dbReference type="InterPro" id="IPR008900">
    <property type="entry name" value="Zot_N"/>
</dbReference>
<accession>A0ABV2CMK9</accession>
<evidence type="ECO:0000313" key="3">
    <source>
        <dbReference type="EMBL" id="MET1489146.1"/>
    </source>
</evidence>
<gene>
    <name evidence="3" type="ORF">ABVT11_04865</name>
</gene>
<dbReference type="Proteomes" id="UP001548590">
    <property type="component" value="Unassembled WGS sequence"/>
</dbReference>
<dbReference type="Pfam" id="PF05707">
    <property type="entry name" value="Zot"/>
    <property type="match status" value="1"/>
</dbReference>
<dbReference type="EMBL" id="JBEWLZ010000002">
    <property type="protein sequence ID" value="MET1489146.1"/>
    <property type="molecule type" value="Genomic_DNA"/>
</dbReference>
<dbReference type="InterPro" id="IPR027417">
    <property type="entry name" value="P-loop_NTPase"/>
</dbReference>
<organism evidence="3 4">
    <name type="scientific">Uliginosibacterium paludis</name>
    <dbReference type="NCBI Taxonomy" id="1615952"/>
    <lineage>
        <taxon>Bacteria</taxon>
        <taxon>Pseudomonadati</taxon>
        <taxon>Pseudomonadota</taxon>
        <taxon>Betaproteobacteria</taxon>
        <taxon>Rhodocyclales</taxon>
        <taxon>Zoogloeaceae</taxon>
        <taxon>Uliginosibacterium</taxon>
    </lineage>
</organism>
<sequence>MAINAYTGLQGSGKSYEVTSSVIVSAIAAGRRVITNIDGINEEKIHEYLLAKNKAQAGKLGTVVHVTNERILQPAFFPDEEHPEVVSVVLPGDLVAIDEAWRFWPADGGKLTHEHMQFFRMHRHYTHPETGVSCDVALMIQDISGLHRSVKNVVEFSFRTTKHKALGIGKRYRVEVFEGYKQTRTNAISRYQKEYDKVFFPMYKSYAGGNGNEKAIDDRTNIFKRWWLLPVIICVTIAVFFSFYKIYRFFQPETHLKNHAPHSGTTAMPASAQAPGGPLHAQGTRLPPPISFSTAWRIAGRFVSGNQQYVVLASPTGRLRFESPSNFANAGQAMAGKIDGETVTYYSGTVAPPPAVPSIAGAMP</sequence>
<comment type="caution">
    <text evidence="3">The sequence shown here is derived from an EMBL/GenBank/DDBJ whole genome shotgun (WGS) entry which is preliminary data.</text>
</comment>
<dbReference type="Gene3D" id="3.40.50.300">
    <property type="entry name" value="P-loop containing nucleotide triphosphate hydrolases"/>
    <property type="match status" value="1"/>
</dbReference>
<feature type="domain" description="Zona occludens toxin N-terminal" evidence="2">
    <location>
        <begin position="3"/>
        <end position="209"/>
    </location>
</feature>